<dbReference type="RefSeq" id="WP_078923527.1">
    <property type="nucleotide sequence ID" value="NZ_FUYB01000018.1"/>
</dbReference>
<keyword evidence="6 7" id="KW-0520">NAD</keyword>
<dbReference type="Gene3D" id="1.10.1040.10">
    <property type="entry name" value="N-(1-d-carboxylethyl)-l-norvaline Dehydrogenase, domain 2"/>
    <property type="match status" value="1"/>
</dbReference>
<dbReference type="SUPFAM" id="SSF51735">
    <property type="entry name" value="NAD(P)-binding Rossmann-fold domains"/>
    <property type="match status" value="1"/>
</dbReference>
<evidence type="ECO:0000259" key="8">
    <source>
        <dbReference type="Pfam" id="PF00725"/>
    </source>
</evidence>
<keyword evidence="4 7" id="KW-0963">Cytoplasm</keyword>
<dbReference type="InterPro" id="IPR013328">
    <property type="entry name" value="6PGD_dom2"/>
</dbReference>
<dbReference type="GO" id="GO:0070403">
    <property type="term" value="F:NAD+ binding"/>
    <property type="evidence" value="ECO:0007669"/>
    <property type="project" value="InterPro"/>
</dbReference>
<comment type="subcellular location">
    <subcellularLocation>
        <location evidence="1 7">Cytoplasm</location>
    </subcellularLocation>
</comment>
<feature type="domain" description="3-hydroxyacyl-CoA dehydrogenase C-terminal" evidence="8">
    <location>
        <begin position="186"/>
        <end position="251"/>
    </location>
</feature>
<dbReference type="EC" id="1.1.1.108" evidence="7"/>
<dbReference type="EMBL" id="FUYB01000018">
    <property type="protein sequence ID" value="SKA89718.1"/>
    <property type="molecule type" value="Genomic_DNA"/>
</dbReference>
<proteinExistence type="inferred from homology"/>
<dbReference type="UniPathway" id="UPA00117"/>
<dbReference type="InterPro" id="IPR026578">
    <property type="entry name" value="L-carnitine_dehydrogenase"/>
</dbReference>
<dbReference type="PANTHER" id="PTHR48075:SF5">
    <property type="entry name" value="3-HYDROXYBUTYRYL-COA DEHYDROGENASE"/>
    <property type="match status" value="1"/>
</dbReference>
<dbReference type="STRING" id="92487.SAMN02745130_03078"/>
<dbReference type="InterPro" id="IPR008927">
    <property type="entry name" value="6-PGluconate_DH-like_C_sf"/>
</dbReference>
<evidence type="ECO:0000256" key="4">
    <source>
        <dbReference type="ARBA" id="ARBA00022490"/>
    </source>
</evidence>
<accession>A0A1T4XKP0</accession>
<comment type="function">
    <text evidence="7">Catalyzes the NAD(+)-dependent oxidation of L-carnitine to 3-dehydrocarnitine.</text>
</comment>
<comment type="catalytic activity">
    <reaction evidence="7">
        <text>carnitine + NAD(+) = 3-dehydrocarnitine + NADH + H(+)</text>
        <dbReference type="Rhea" id="RHEA:19265"/>
        <dbReference type="ChEBI" id="CHEBI:15378"/>
        <dbReference type="ChEBI" id="CHEBI:17126"/>
        <dbReference type="ChEBI" id="CHEBI:57540"/>
        <dbReference type="ChEBI" id="CHEBI:57885"/>
        <dbReference type="ChEBI" id="CHEBI:57945"/>
        <dbReference type="EC" id="1.1.1.108"/>
    </reaction>
</comment>
<evidence type="ECO:0000313" key="11">
    <source>
        <dbReference type="Proteomes" id="UP000190460"/>
    </source>
</evidence>
<evidence type="ECO:0000256" key="7">
    <source>
        <dbReference type="HAMAP-Rule" id="MF_02129"/>
    </source>
</evidence>
<feature type="binding site" evidence="7">
    <location>
        <begin position="11"/>
        <end position="16"/>
    </location>
    <ligand>
        <name>NAD(+)</name>
        <dbReference type="ChEBI" id="CHEBI:57540"/>
    </ligand>
</feature>
<gene>
    <name evidence="10" type="ORF">SAMN02745130_03078</name>
</gene>
<comment type="subunit">
    <text evidence="3 7">Homodimer.</text>
</comment>
<dbReference type="NCBIfam" id="NF005716">
    <property type="entry name" value="PRK07531.1"/>
    <property type="match status" value="1"/>
</dbReference>
<sequence length="494" mass="54411">MEQIKQAAVIGGGVIGAGWVARLIENGIQVRIYDPDPTAPHKLAAVLGNSRHAYSKLTMAPRRPEAHFEFTADLASAVQAAEWIVEAVPERLDLKQAIYREIEQAASPRAVIASSTSGILPTDLQAGLQYPERLLVAHPFNPVYLLPLVELVGGQATAAQTVQRALDFYRSLGMHPLHIKKEIEAFIADRLLEAVWRESLWLVRDGIASTQDVDDAIRYGFGLRWAQMGLFETYRIAGGEAGMRHFMEQFGPCLTWPWTKLTEVPEFNDELVDLIAGQSDAQSGHYSIRELERIRDNNLIAILQALKTYDWGAGKALAAYEKAQYDAAALSSLSGITTRLDKSQPIKTVERTVPTDWTDYNNHMNESRYLQVSSEATDAFMRLLGVDAAYVEAGGSYFTVETHLRHLDEVRALEPIVVTTQVLAGSGKKLHLFNRIQHADGRLLATAEHLLIHVSLKNRSSSLPSAAVASKLTEFAHAHAQLPRPDGAGRAIGG</sequence>
<dbReference type="Gene3D" id="3.10.129.10">
    <property type="entry name" value="Hotdog Thioesterase"/>
    <property type="match status" value="1"/>
</dbReference>
<comment type="similarity">
    <text evidence="7">Belongs to the 3-hydroxyacyl-CoA dehydrogenase family. L-carnitine dehydrogenase subfamily.</text>
</comment>
<name>A0A1T4XKP0_9GAMM</name>
<reference evidence="11" key="1">
    <citation type="submission" date="2017-02" db="EMBL/GenBank/DDBJ databases">
        <authorList>
            <person name="Varghese N."/>
            <person name="Submissions S."/>
        </authorList>
    </citation>
    <scope>NUCLEOTIDE SEQUENCE [LARGE SCALE GENOMIC DNA]</scope>
    <source>
        <strain evidence="11">ATCC 49788</strain>
    </source>
</reference>
<dbReference type="Gene3D" id="3.40.50.720">
    <property type="entry name" value="NAD(P)-binding Rossmann-like Domain"/>
    <property type="match status" value="1"/>
</dbReference>
<dbReference type="OrthoDB" id="9803287at2"/>
<dbReference type="GO" id="GO:0005737">
    <property type="term" value="C:cytoplasm"/>
    <property type="evidence" value="ECO:0007669"/>
    <property type="project" value="UniProtKB-SubCell"/>
</dbReference>
<dbReference type="Proteomes" id="UP000190460">
    <property type="component" value="Unassembled WGS sequence"/>
</dbReference>
<dbReference type="InterPro" id="IPR006176">
    <property type="entry name" value="3-OHacyl-CoA_DH_NAD-bd"/>
</dbReference>
<protein>
    <recommendedName>
        <fullName evidence="7">L-carnitine dehydrogenase</fullName>
        <shortName evidence="7">CDH</shortName>
        <shortName evidence="7">L-CDH</shortName>
        <ecNumber evidence="7">1.1.1.108</ecNumber>
    </recommendedName>
</protein>
<dbReference type="InterPro" id="IPR029069">
    <property type="entry name" value="HotDog_dom_sf"/>
</dbReference>
<dbReference type="InterPro" id="IPR036291">
    <property type="entry name" value="NAD(P)-bd_dom_sf"/>
</dbReference>
<dbReference type="InterPro" id="IPR006108">
    <property type="entry name" value="3HC_DH_C"/>
</dbReference>
<dbReference type="SUPFAM" id="SSF48179">
    <property type="entry name" value="6-phosphogluconate dehydrogenase C-terminal domain-like"/>
    <property type="match status" value="1"/>
</dbReference>
<dbReference type="Pfam" id="PF02737">
    <property type="entry name" value="3HCDH_N"/>
    <property type="match status" value="1"/>
</dbReference>
<organism evidence="10 11">
    <name type="scientific">Thiothrix eikelboomii</name>
    <dbReference type="NCBI Taxonomy" id="92487"/>
    <lineage>
        <taxon>Bacteria</taxon>
        <taxon>Pseudomonadati</taxon>
        <taxon>Pseudomonadota</taxon>
        <taxon>Gammaproteobacteria</taxon>
        <taxon>Thiotrichales</taxon>
        <taxon>Thiotrichaceae</taxon>
        <taxon>Thiothrix</taxon>
    </lineage>
</organism>
<dbReference type="GO" id="GO:0006631">
    <property type="term" value="P:fatty acid metabolic process"/>
    <property type="evidence" value="ECO:0007669"/>
    <property type="project" value="InterPro"/>
</dbReference>
<evidence type="ECO:0000256" key="3">
    <source>
        <dbReference type="ARBA" id="ARBA00011738"/>
    </source>
</evidence>
<evidence type="ECO:0000313" key="10">
    <source>
        <dbReference type="EMBL" id="SKA89718.1"/>
    </source>
</evidence>
<dbReference type="Pfam" id="PF00725">
    <property type="entry name" value="3HCDH"/>
    <property type="match status" value="1"/>
</dbReference>
<dbReference type="Pfam" id="PF13279">
    <property type="entry name" value="4HBT_2"/>
    <property type="match status" value="1"/>
</dbReference>
<evidence type="ECO:0000256" key="2">
    <source>
        <dbReference type="ARBA" id="ARBA00004855"/>
    </source>
</evidence>
<keyword evidence="11" id="KW-1185">Reference proteome</keyword>
<keyword evidence="5 7" id="KW-0560">Oxidoreductase</keyword>
<dbReference type="CDD" id="cd00586">
    <property type="entry name" value="4HBT"/>
    <property type="match status" value="1"/>
</dbReference>
<feature type="domain" description="3-hydroxyacyl-CoA dehydrogenase NAD binding" evidence="9">
    <location>
        <begin position="7"/>
        <end position="181"/>
    </location>
</feature>
<dbReference type="AlphaFoldDB" id="A0A1T4XKP0"/>
<evidence type="ECO:0000259" key="9">
    <source>
        <dbReference type="Pfam" id="PF02737"/>
    </source>
</evidence>
<dbReference type="GO" id="GO:0009437">
    <property type="term" value="P:carnitine metabolic process"/>
    <property type="evidence" value="ECO:0007669"/>
    <property type="project" value="UniProtKB-UniRule"/>
</dbReference>
<dbReference type="PANTHER" id="PTHR48075">
    <property type="entry name" value="3-HYDROXYACYL-COA DEHYDROGENASE FAMILY PROTEIN"/>
    <property type="match status" value="1"/>
</dbReference>
<evidence type="ECO:0000256" key="1">
    <source>
        <dbReference type="ARBA" id="ARBA00004496"/>
    </source>
</evidence>
<dbReference type="SUPFAM" id="SSF54637">
    <property type="entry name" value="Thioesterase/thiol ester dehydrase-isomerase"/>
    <property type="match status" value="1"/>
</dbReference>
<comment type="pathway">
    <text evidence="2 7">Amine and polyamine metabolism; carnitine metabolism.</text>
</comment>
<dbReference type="HAMAP" id="MF_02129">
    <property type="entry name" value="L_carnitine_dehydrog"/>
    <property type="match status" value="1"/>
</dbReference>
<evidence type="ECO:0000256" key="6">
    <source>
        <dbReference type="ARBA" id="ARBA00023027"/>
    </source>
</evidence>
<dbReference type="GO" id="GO:0047728">
    <property type="term" value="F:carnitine 3-dehydrogenase activity"/>
    <property type="evidence" value="ECO:0007669"/>
    <property type="project" value="UniProtKB-UniRule"/>
</dbReference>
<evidence type="ECO:0000256" key="5">
    <source>
        <dbReference type="ARBA" id="ARBA00023002"/>
    </source>
</evidence>